<dbReference type="CDD" id="cd00761">
    <property type="entry name" value="Glyco_tranf_GTA_type"/>
    <property type="match status" value="1"/>
</dbReference>
<organism evidence="2 3">
    <name type="scientific">Flavivirga aquatica</name>
    <dbReference type="NCBI Taxonomy" id="1849968"/>
    <lineage>
        <taxon>Bacteria</taxon>
        <taxon>Pseudomonadati</taxon>
        <taxon>Bacteroidota</taxon>
        <taxon>Flavobacteriia</taxon>
        <taxon>Flavobacteriales</taxon>
        <taxon>Flavobacteriaceae</taxon>
        <taxon>Flavivirga</taxon>
    </lineage>
</organism>
<dbReference type="OrthoDB" id="6307329at2"/>
<dbReference type="InterPro" id="IPR001173">
    <property type="entry name" value="Glyco_trans_2-like"/>
</dbReference>
<sequence>MKLSVLIPMYNANLYIANCLESLINQDLSKKDYEIIIMDDGSKDNCKDIVKDYLEKHEHISLYVERNVGSDSTRNKLLKLAKGDYVYFLDADDYLVYNSLGGILEYASKNDLDLIGFDTLETSNLKAFKLKKGDAVNNQTLTMRGLDYIKENKHLRHEVWWYFVKRKLLINNNISFDESGNNADVIFTLKALLKSSRMAYKSIQIHRYVQTTTSVMRDKSVEKKRKLIDSMYLMILSYSRLINTIENEGIKDREIIISNLKYRRDVFTFFNIINMIREKYRKKDVSERLSEFIDVKAYPINYFTLEEYNTLKFRFLNRLVNNKPVLLNLIALRNKF</sequence>
<accession>A0A1E5TB72</accession>
<dbReference type="InterPro" id="IPR029044">
    <property type="entry name" value="Nucleotide-diphossugar_trans"/>
</dbReference>
<dbReference type="Proteomes" id="UP000095713">
    <property type="component" value="Unassembled WGS sequence"/>
</dbReference>
<evidence type="ECO:0000259" key="1">
    <source>
        <dbReference type="Pfam" id="PF00535"/>
    </source>
</evidence>
<name>A0A1E5TB72_9FLAO</name>
<feature type="domain" description="Glycosyltransferase 2-like" evidence="1">
    <location>
        <begin position="4"/>
        <end position="130"/>
    </location>
</feature>
<protein>
    <recommendedName>
        <fullName evidence="1">Glycosyltransferase 2-like domain-containing protein</fullName>
    </recommendedName>
</protein>
<dbReference type="Pfam" id="PF00535">
    <property type="entry name" value="Glycos_transf_2"/>
    <property type="match status" value="1"/>
</dbReference>
<dbReference type="EMBL" id="MDJD01000034">
    <property type="protein sequence ID" value="OEK08598.1"/>
    <property type="molecule type" value="Genomic_DNA"/>
</dbReference>
<dbReference type="Gene3D" id="3.90.550.10">
    <property type="entry name" value="Spore Coat Polysaccharide Biosynthesis Protein SpsA, Chain A"/>
    <property type="match status" value="1"/>
</dbReference>
<dbReference type="RefSeq" id="WP_069830104.1">
    <property type="nucleotide sequence ID" value="NZ_MDJD01000034.1"/>
</dbReference>
<evidence type="ECO:0000313" key="3">
    <source>
        <dbReference type="Proteomes" id="UP000095713"/>
    </source>
</evidence>
<evidence type="ECO:0000313" key="2">
    <source>
        <dbReference type="EMBL" id="OEK08598.1"/>
    </source>
</evidence>
<comment type="caution">
    <text evidence="2">The sequence shown here is derived from an EMBL/GenBank/DDBJ whole genome shotgun (WGS) entry which is preliminary data.</text>
</comment>
<dbReference type="PANTHER" id="PTHR22916:SF3">
    <property type="entry name" value="UDP-GLCNAC:BETAGAL BETA-1,3-N-ACETYLGLUCOSAMINYLTRANSFERASE-LIKE PROTEIN 1"/>
    <property type="match status" value="1"/>
</dbReference>
<proteinExistence type="predicted"/>
<dbReference type="SUPFAM" id="SSF53448">
    <property type="entry name" value="Nucleotide-diphospho-sugar transferases"/>
    <property type="match status" value="1"/>
</dbReference>
<dbReference type="AlphaFoldDB" id="A0A1E5TB72"/>
<keyword evidence="3" id="KW-1185">Reference proteome</keyword>
<dbReference type="GO" id="GO:0016758">
    <property type="term" value="F:hexosyltransferase activity"/>
    <property type="evidence" value="ECO:0007669"/>
    <property type="project" value="UniProtKB-ARBA"/>
</dbReference>
<reference evidence="2 3" key="1">
    <citation type="submission" date="2016-05" db="EMBL/GenBank/DDBJ databases">
        <title>Draft Genome Sequence of Algibacter sp. Strain SK-16 Isolated from the Surface Water of Aburatsubo Inlet.</title>
        <authorList>
            <person name="Wong S.-K."/>
            <person name="Yoshizawa S."/>
            <person name="Nakajima Y."/>
            <person name="Ogura Y."/>
            <person name="Tetsuya H."/>
            <person name="Hamasaki K."/>
        </authorList>
    </citation>
    <scope>NUCLEOTIDE SEQUENCE [LARGE SCALE GENOMIC DNA]</scope>
    <source>
        <strain evidence="2 3">SK-16</strain>
    </source>
</reference>
<gene>
    <name evidence="2" type="ORF">A8C32_03875</name>
</gene>
<dbReference type="STRING" id="1849968.A8C32_03875"/>
<dbReference type="PANTHER" id="PTHR22916">
    <property type="entry name" value="GLYCOSYLTRANSFERASE"/>
    <property type="match status" value="1"/>
</dbReference>